<gene>
    <name evidence="1" type="ORF">GSTENG00026657001</name>
</gene>
<reference evidence="1" key="2">
    <citation type="submission" date="2004-02" db="EMBL/GenBank/DDBJ databases">
        <authorList>
            <consortium name="Genoscope"/>
            <consortium name="Whitehead Institute Centre for Genome Research"/>
        </authorList>
    </citation>
    <scope>NUCLEOTIDE SEQUENCE</scope>
</reference>
<name>Q4RZ47_TETNG</name>
<organism evidence="1">
    <name type="scientific">Tetraodon nigroviridis</name>
    <name type="common">Spotted green pufferfish</name>
    <name type="synonym">Chelonodon nigroviridis</name>
    <dbReference type="NCBI Taxonomy" id="99883"/>
    <lineage>
        <taxon>Eukaryota</taxon>
        <taxon>Metazoa</taxon>
        <taxon>Chordata</taxon>
        <taxon>Craniata</taxon>
        <taxon>Vertebrata</taxon>
        <taxon>Euteleostomi</taxon>
        <taxon>Actinopterygii</taxon>
        <taxon>Neopterygii</taxon>
        <taxon>Teleostei</taxon>
        <taxon>Neoteleostei</taxon>
        <taxon>Acanthomorphata</taxon>
        <taxon>Eupercaria</taxon>
        <taxon>Tetraodontiformes</taxon>
        <taxon>Tetradontoidea</taxon>
        <taxon>Tetraodontidae</taxon>
        <taxon>Tetraodon</taxon>
    </lineage>
</organism>
<dbReference type="AlphaFoldDB" id="Q4RZ47"/>
<comment type="caution">
    <text evidence="1">The sequence shown here is derived from an EMBL/GenBank/DDBJ whole genome shotgun (WGS) entry which is preliminary data.</text>
</comment>
<accession>Q4RZ47</accession>
<sequence>MAMTLVTEIHYKALGVRFGLRLSQWNKEPKPANTYQESCSR</sequence>
<evidence type="ECO:0000313" key="1">
    <source>
        <dbReference type="EMBL" id="CAG06335.1"/>
    </source>
</evidence>
<reference evidence="1" key="1">
    <citation type="journal article" date="2004" name="Nature">
        <title>Genome duplication in the teleost fish Tetraodon nigroviridis reveals the early vertebrate proto-karyotype.</title>
        <authorList>
            <person name="Jaillon O."/>
            <person name="Aury J.-M."/>
            <person name="Brunet F."/>
            <person name="Petit J.-L."/>
            <person name="Stange-Thomann N."/>
            <person name="Mauceli E."/>
            <person name="Bouneau L."/>
            <person name="Fischer C."/>
            <person name="Ozouf-Costaz C."/>
            <person name="Bernot A."/>
            <person name="Nicaud S."/>
            <person name="Jaffe D."/>
            <person name="Fisher S."/>
            <person name="Lutfalla G."/>
            <person name="Dossat C."/>
            <person name="Segurens B."/>
            <person name="Dasilva C."/>
            <person name="Salanoubat M."/>
            <person name="Levy M."/>
            <person name="Boudet N."/>
            <person name="Castellano S."/>
            <person name="Anthouard V."/>
            <person name="Jubin C."/>
            <person name="Castelli V."/>
            <person name="Katinka M."/>
            <person name="Vacherie B."/>
            <person name="Biemont C."/>
            <person name="Skalli Z."/>
            <person name="Cattolico L."/>
            <person name="Poulain J."/>
            <person name="De Berardinis V."/>
            <person name="Cruaud C."/>
            <person name="Duprat S."/>
            <person name="Brottier P."/>
            <person name="Coutanceau J.-P."/>
            <person name="Gouzy J."/>
            <person name="Parra G."/>
            <person name="Lardier G."/>
            <person name="Chapple C."/>
            <person name="McKernan K.J."/>
            <person name="McEwan P."/>
            <person name="Bosak S."/>
            <person name="Kellis M."/>
            <person name="Volff J.-N."/>
            <person name="Guigo R."/>
            <person name="Zody M.C."/>
            <person name="Mesirov J."/>
            <person name="Lindblad-Toh K."/>
            <person name="Birren B."/>
            <person name="Nusbaum C."/>
            <person name="Kahn D."/>
            <person name="Robinson-Rechavi M."/>
            <person name="Laudet V."/>
            <person name="Schachter V."/>
            <person name="Quetier F."/>
            <person name="Saurin W."/>
            <person name="Scarpelli C."/>
            <person name="Wincker P."/>
            <person name="Lander E.S."/>
            <person name="Weissenbach J."/>
            <person name="Roest Crollius H."/>
        </authorList>
    </citation>
    <scope>NUCLEOTIDE SEQUENCE [LARGE SCALE GENOMIC DNA]</scope>
</reference>
<dbReference type="EMBL" id="CAAE01014966">
    <property type="protein sequence ID" value="CAG06335.1"/>
    <property type="molecule type" value="Genomic_DNA"/>
</dbReference>
<protein>
    <submittedName>
        <fullName evidence="1">(spotted green pufferfish) hypothetical protein</fullName>
    </submittedName>
</protein>
<proteinExistence type="predicted"/>
<dbReference type="KEGG" id="tng:GSTEN00026657G001"/>